<dbReference type="Gene3D" id="3.40.525.10">
    <property type="entry name" value="CRAL-TRIO lipid binding domain"/>
    <property type="match status" value="1"/>
</dbReference>
<dbReference type="PRINTS" id="PR00180">
    <property type="entry name" value="CRETINALDHBP"/>
</dbReference>
<dbReference type="Gene3D" id="1.20.5.1200">
    <property type="entry name" value="Alpha-tocopherol transfer"/>
    <property type="match status" value="1"/>
</dbReference>
<dbReference type="PROSITE" id="PS50191">
    <property type="entry name" value="CRAL_TRIO"/>
    <property type="match status" value="1"/>
</dbReference>
<comment type="caution">
    <text evidence="2">The sequence shown here is derived from an EMBL/GenBank/DDBJ whole genome shotgun (WGS) entry which is preliminary data.</text>
</comment>
<dbReference type="SUPFAM" id="SSF46938">
    <property type="entry name" value="CRAL/TRIO N-terminal domain"/>
    <property type="match status" value="1"/>
</dbReference>
<gene>
    <name evidence="2" type="ORF">PPYR_08726</name>
</gene>
<reference evidence="2 3" key="1">
    <citation type="journal article" date="2018" name="Elife">
        <title>Firefly genomes illuminate parallel origins of bioluminescence in beetles.</title>
        <authorList>
            <person name="Fallon T.R."/>
            <person name="Lower S.E."/>
            <person name="Chang C.H."/>
            <person name="Bessho-Uehara M."/>
            <person name="Martin G.J."/>
            <person name="Bewick A.J."/>
            <person name="Behringer M."/>
            <person name="Debat H.J."/>
            <person name="Wong I."/>
            <person name="Day J.C."/>
            <person name="Suvorov A."/>
            <person name="Silva C.J."/>
            <person name="Stanger-Hall K.F."/>
            <person name="Hall D.W."/>
            <person name="Schmitz R.J."/>
            <person name="Nelson D.R."/>
            <person name="Lewis S.M."/>
            <person name="Shigenobu S."/>
            <person name="Bybee S.M."/>
            <person name="Larracuente A.M."/>
            <person name="Oba Y."/>
            <person name="Weng J.K."/>
        </authorList>
    </citation>
    <scope>NUCLEOTIDE SEQUENCE [LARGE SCALE GENOMIC DNA]</scope>
    <source>
        <strain evidence="2">1611_PpyrPB1</strain>
        <tissue evidence="2">Whole body</tissue>
    </source>
</reference>
<dbReference type="CDD" id="cd00170">
    <property type="entry name" value="SEC14"/>
    <property type="match status" value="1"/>
</dbReference>
<dbReference type="SUPFAM" id="SSF52087">
    <property type="entry name" value="CRAL/TRIO domain"/>
    <property type="match status" value="1"/>
</dbReference>
<evidence type="ECO:0000259" key="1">
    <source>
        <dbReference type="PROSITE" id="PS50191"/>
    </source>
</evidence>
<feature type="domain" description="CRAL-TRIO" evidence="1">
    <location>
        <begin position="91"/>
        <end position="258"/>
    </location>
</feature>
<dbReference type="PANTHER" id="PTHR10174">
    <property type="entry name" value="ALPHA-TOCOPHEROL TRANSFER PROTEIN-RELATED"/>
    <property type="match status" value="1"/>
</dbReference>
<sequence>MQCCRLLAGELQTLSEDNLNEASERAKHDIHLIHEWHRKQPHLNFPIDDQLILSFLRCTKFSIERTKQKIDNYYTMRTLVPEILCNRDPFSAEIQAVLSAGVVLPLPNRDEDGCKIILCNYRSNLNANTMHCSIIVKVICMVLDILLREDDDVVVNGLKTWAECKGCPSEFSKQVTPSFLKKATCVTENGFPFRVQGIYTKNCPALLEFIYNIVKVFFSKKLTNRTFLYSEYNLHQFYTKIPQISLPEEFGGQNGSVKELTSIWKKKVESYRDFFIEEEQRKSNEKLRQCQQILDSDVFGVEGSFRKLDID</sequence>
<dbReference type="Gene3D" id="1.10.8.20">
    <property type="entry name" value="N-terminal domain of phosphatidylinositol transfer protein sec14p"/>
    <property type="match status" value="1"/>
</dbReference>
<dbReference type="OrthoDB" id="6682367at2759"/>
<keyword evidence="3" id="KW-1185">Reference proteome</keyword>
<organism evidence="2 3">
    <name type="scientific">Photinus pyralis</name>
    <name type="common">Common eastern firefly</name>
    <name type="synonym">Lampyris pyralis</name>
    <dbReference type="NCBI Taxonomy" id="7054"/>
    <lineage>
        <taxon>Eukaryota</taxon>
        <taxon>Metazoa</taxon>
        <taxon>Ecdysozoa</taxon>
        <taxon>Arthropoda</taxon>
        <taxon>Hexapoda</taxon>
        <taxon>Insecta</taxon>
        <taxon>Pterygota</taxon>
        <taxon>Neoptera</taxon>
        <taxon>Endopterygota</taxon>
        <taxon>Coleoptera</taxon>
        <taxon>Polyphaga</taxon>
        <taxon>Elateriformia</taxon>
        <taxon>Elateroidea</taxon>
        <taxon>Lampyridae</taxon>
        <taxon>Lampyrinae</taxon>
        <taxon>Photinus</taxon>
    </lineage>
</organism>
<dbReference type="GO" id="GO:0016020">
    <property type="term" value="C:membrane"/>
    <property type="evidence" value="ECO:0007669"/>
    <property type="project" value="TreeGrafter"/>
</dbReference>
<dbReference type="InterPro" id="IPR036865">
    <property type="entry name" value="CRAL-TRIO_dom_sf"/>
</dbReference>
<name>A0A5N4AKC6_PHOPY</name>
<dbReference type="InterPro" id="IPR001251">
    <property type="entry name" value="CRAL-TRIO_dom"/>
</dbReference>
<dbReference type="InterPro" id="IPR036273">
    <property type="entry name" value="CRAL/TRIO_N_dom_sf"/>
</dbReference>
<dbReference type="AlphaFoldDB" id="A0A5N4AKC6"/>
<dbReference type="InterPro" id="IPR011074">
    <property type="entry name" value="CRAL/TRIO_N_dom"/>
</dbReference>
<dbReference type="InParanoid" id="A0A5N4AKC6"/>
<evidence type="ECO:0000313" key="3">
    <source>
        <dbReference type="Proteomes" id="UP000327044"/>
    </source>
</evidence>
<dbReference type="PANTHER" id="PTHR10174:SF216">
    <property type="entry name" value="CRAL-TRIO DOMAIN-CONTAINING PROTEIN-RELATED"/>
    <property type="match status" value="1"/>
</dbReference>
<protein>
    <recommendedName>
        <fullName evidence="1">CRAL-TRIO domain-containing protein</fullName>
    </recommendedName>
</protein>
<dbReference type="GO" id="GO:1902936">
    <property type="term" value="F:phosphatidylinositol bisphosphate binding"/>
    <property type="evidence" value="ECO:0007669"/>
    <property type="project" value="TreeGrafter"/>
</dbReference>
<accession>A0A5N4AKC6</accession>
<dbReference type="EMBL" id="VVIM01000006">
    <property type="protein sequence ID" value="KAB0797733.1"/>
    <property type="molecule type" value="Genomic_DNA"/>
</dbReference>
<dbReference type="SMART" id="SM01100">
    <property type="entry name" value="CRAL_TRIO_N"/>
    <property type="match status" value="1"/>
</dbReference>
<proteinExistence type="predicted"/>
<evidence type="ECO:0000313" key="2">
    <source>
        <dbReference type="EMBL" id="KAB0797733.1"/>
    </source>
</evidence>
<dbReference type="SMART" id="SM00516">
    <property type="entry name" value="SEC14"/>
    <property type="match status" value="1"/>
</dbReference>
<dbReference type="Proteomes" id="UP000327044">
    <property type="component" value="Unassembled WGS sequence"/>
</dbReference>
<dbReference type="Pfam" id="PF00650">
    <property type="entry name" value="CRAL_TRIO"/>
    <property type="match status" value="1"/>
</dbReference>